<dbReference type="InterPro" id="IPR050532">
    <property type="entry name" value="Globin-like_OT"/>
</dbReference>
<dbReference type="InterPro" id="IPR009050">
    <property type="entry name" value="Globin-like_sf"/>
</dbReference>
<evidence type="ECO:0000256" key="1">
    <source>
        <dbReference type="ARBA" id="ARBA00022448"/>
    </source>
</evidence>
<dbReference type="PROSITE" id="PS01033">
    <property type="entry name" value="GLOBIN"/>
    <property type="match status" value="1"/>
</dbReference>
<protein>
    <submittedName>
        <fullName evidence="8">Extracellular tetra-domain globin</fullName>
    </submittedName>
</protein>
<reference evidence="8" key="1">
    <citation type="journal article" date="2010" name="Mol. Biol. Evol.">
        <title>Origin and evolution of the unique tetra-domain hemoglobin from the hydrothermal vent scale worm Branchipolynoe.</title>
        <authorList>
            <person name="Projecto-Garcia J."/>
            <person name="Zorn N."/>
            <person name="Jollivet D."/>
            <person name="Schaeffer S.W."/>
            <person name="Lallier F.H."/>
            <person name="Hourdez S."/>
        </authorList>
    </citation>
    <scope>NUCLEOTIDE SEQUENCE</scope>
</reference>
<keyword evidence="1 6" id="KW-0813">Transport</keyword>
<proteinExistence type="inferred from homology"/>
<dbReference type="InterPro" id="IPR044399">
    <property type="entry name" value="Mb-like_M"/>
</dbReference>
<accession>C7FFW0</accession>
<dbReference type="AlphaFoldDB" id="C7FFW0"/>
<dbReference type="CDD" id="cd01040">
    <property type="entry name" value="Mb-like"/>
    <property type="match status" value="1"/>
</dbReference>
<evidence type="ECO:0000256" key="4">
    <source>
        <dbReference type="ARBA" id="ARBA00022723"/>
    </source>
</evidence>
<evidence type="ECO:0000256" key="5">
    <source>
        <dbReference type="ARBA" id="ARBA00023004"/>
    </source>
</evidence>
<name>C7FFW0_BRASE</name>
<keyword evidence="2 6" id="KW-0349">Heme</keyword>
<dbReference type="PANTHER" id="PTHR46458:SF1">
    <property type="entry name" value="GEO09476P1"/>
    <property type="match status" value="1"/>
</dbReference>
<evidence type="ECO:0000313" key="8">
    <source>
        <dbReference type="EMBL" id="ACU21601.1"/>
    </source>
</evidence>
<dbReference type="Gene3D" id="1.10.490.10">
    <property type="entry name" value="Globins"/>
    <property type="match status" value="1"/>
</dbReference>
<dbReference type="GO" id="GO:0046872">
    <property type="term" value="F:metal ion binding"/>
    <property type="evidence" value="ECO:0007669"/>
    <property type="project" value="UniProtKB-KW"/>
</dbReference>
<dbReference type="GO" id="GO:0019825">
    <property type="term" value="F:oxygen binding"/>
    <property type="evidence" value="ECO:0007669"/>
    <property type="project" value="InterPro"/>
</dbReference>
<keyword evidence="3 6" id="KW-0561">Oxygen transport</keyword>
<dbReference type="GO" id="GO:0020037">
    <property type="term" value="F:heme binding"/>
    <property type="evidence" value="ECO:0007669"/>
    <property type="project" value="InterPro"/>
</dbReference>
<dbReference type="EMBL" id="GQ369754">
    <property type="protein sequence ID" value="ACU21601.1"/>
    <property type="molecule type" value="Genomic_DNA"/>
</dbReference>
<dbReference type="InterPro" id="IPR000971">
    <property type="entry name" value="Globin"/>
</dbReference>
<evidence type="ECO:0000256" key="6">
    <source>
        <dbReference type="RuleBase" id="RU000356"/>
    </source>
</evidence>
<keyword evidence="5" id="KW-0408">Iron</keyword>
<dbReference type="GO" id="GO:0005344">
    <property type="term" value="F:oxygen carrier activity"/>
    <property type="evidence" value="ECO:0007669"/>
    <property type="project" value="UniProtKB-KW"/>
</dbReference>
<dbReference type="Pfam" id="PF00042">
    <property type="entry name" value="Globin"/>
    <property type="match status" value="1"/>
</dbReference>
<evidence type="ECO:0000256" key="2">
    <source>
        <dbReference type="ARBA" id="ARBA00022617"/>
    </source>
</evidence>
<feature type="non-terminal residue" evidence="8">
    <location>
        <position position="138"/>
    </location>
</feature>
<dbReference type="PANTHER" id="PTHR46458">
    <property type="entry name" value="BLR2807 PROTEIN"/>
    <property type="match status" value="1"/>
</dbReference>
<evidence type="ECO:0000256" key="3">
    <source>
        <dbReference type="ARBA" id="ARBA00022621"/>
    </source>
</evidence>
<feature type="non-terminal residue" evidence="8">
    <location>
        <position position="1"/>
    </location>
</feature>
<evidence type="ECO:0000259" key="7">
    <source>
        <dbReference type="PROSITE" id="PS01033"/>
    </source>
</evidence>
<organism evidence="8">
    <name type="scientific">Branchipolynoe seepensis</name>
    <name type="common">Scale worm</name>
    <dbReference type="NCBI Taxonomy" id="326992"/>
    <lineage>
        <taxon>Eukaryota</taxon>
        <taxon>Metazoa</taxon>
        <taxon>Spiralia</taxon>
        <taxon>Lophotrochozoa</taxon>
        <taxon>Annelida</taxon>
        <taxon>Polychaeta</taxon>
        <taxon>Errantia</taxon>
        <taxon>Phyllodocida</taxon>
        <taxon>Polynoidae</taxon>
        <taxon>Branchipolynoe</taxon>
    </lineage>
</organism>
<keyword evidence="4" id="KW-0479">Metal-binding</keyword>
<dbReference type="SUPFAM" id="SSF46458">
    <property type="entry name" value="Globin-like"/>
    <property type="match status" value="1"/>
</dbReference>
<dbReference type="InterPro" id="IPR012292">
    <property type="entry name" value="Globin/Proto"/>
</dbReference>
<comment type="similarity">
    <text evidence="6">Belongs to the globin family.</text>
</comment>
<sequence length="138" mass="14532">VSDAQKAAIKASWAGADLQAAGTGFYVHLAAEAPAVYANFNLGADPHGAKSQEQGLRVMKFVNQCVNSIDNMAIVQAKIDALAHRHMSYNVKKSDFVPAKPCFLGALADALGGKFNADARAAWAGFYDIIAAGLSTYL</sequence>
<feature type="domain" description="Globin" evidence="7">
    <location>
        <begin position="1"/>
        <end position="138"/>
    </location>
</feature>